<keyword evidence="2" id="KW-1185">Reference proteome</keyword>
<sequence length="33" mass="3690">MPARVILDVLVILERDGLILLAEREDTGYADGY</sequence>
<evidence type="ECO:0000313" key="2">
    <source>
        <dbReference type="Proteomes" id="UP001223072"/>
    </source>
</evidence>
<evidence type="ECO:0000313" key="1">
    <source>
        <dbReference type="EMBL" id="MDQ0934736.1"/>
    </source>
</evidence>
<name>A0ABU0RRW9_9ACTN</name>
<proteinExistence type="predicted"/>
<gene>
    <name evidence="1" type="ORF">QFZ49_004676</name>
</gene>
<comment type="caution">
    <text evidence="1">The sequence shown here is derived from an EMBL/GenBank/DDBJ whole genome shotgun (WGS) entry which is preliminary data.</text>
</comment>
<reference evidence="1 2" key="1">
    <citation type="submission" date="2023-07" db="EMBL/GenBank/DDBJ databases">
        <title>Comparative genomics of wheat-associated soil bacteria to identify genetic determinants of phenazine resistance.</title>
        <authorList>
            <person name="Mouncey N."/>
        </authorList>
    </citation>
    <scope>NUCLEOTIDE SEQUENCE [LARGE SCALE GENOMIC DNA]</scope>
    <source>
        <strain evidence="1 2">W2I16</strain>
    </source>
</reference>
<dbReference type="Proteomes" id="UP001223072">
    <property type="component" value="Unassembled WGS sequence"/>
</dbReference>
<accession>A0ABU0RRW9</accession>
<organism evidence="1 2">
    <name type="scientific">Streptomyces turgidiscabies</name>
    <dbReference type="NCBI Taxonomy" id="85558"/>
    <lineage>
        <taxon>Bacteria</taxon>
        <taxon>Bacillati</taxon>
        <taxon>Actinomycetota</taxon>
        <taxon>Actinomycetes</taxon>
        <taxon>Kitasatosporales</taxon>
        <taxon>Streptomycetaceae</taxon>
        <taxon>Streptomyces</taxon>
    </lineage>
</organism>
<protein>
    <submittedName>
        <fullName evidence="1">Uncharacterized protein</fullName>
    </submittedName>
</protein>
<dbReference type="EMBL" id="JAUSZS010000004">
    <property type="protein sequence ID" value="MDQ0934736.1"/>
    <property type="molecule type" value="Genomic_DNA"/>
</dbReference>